<proteinExistence type="predicted"/>
<keyword evidence="2" id="KW-1185">Reference proteome</keyword>
<organism evidence="1 2">
    <name type="scientific">Clostridium niameyense</name>
    <dbReference type="NCBI Taxonomy" id="1622073"/>
    <lineage>
        <taxon>Bacteria</taxon>
        <taxon>Bacillati</taxon>
        <taxon>Bacillota</taxon>
        <taxon>Clostridia</taxon>
        <taxon>Eubacteriales</taxon>
        <taxon>Clostridiaceae</taxon>
        <taxon>Clostridium</taxon>
    </lineage>
</organism>
<dbReference type="AlphaFoldDB" id="A0A6M0RC87"/>
<accession>A0A6M0RC87</accession>
<evidence type="ECO:0000313" key="1">
    <source>
        <dbReference type="EMBL" id="NEZ47792.1"/>
    </source>
</evidence>
<gene>
    <name evidence="1" type="ORF">FDF74_11430</name>
</gene>
<dbReference type="RefSeq" id="WP_163249680.1">
    <property type="nucleotide sequence ID" value="NZ_SXDP01000013.1"/>
</dbReference>
<comment type="caution">
    <text evidence="1">The sequence shown here is derived from an EMBL/GenBank/DDBJ whole genome shotgun (WGS) entry which is preliminary data.</text>
</comment>
<evidence type="ECO:0000313" key="2">
    <source>
        <dbReference type="Proteomes" id="UP000473885"/>
    </source>
</evidence>
<dbReference type="Proteomes" id="UP000473885">
    <property type="component" value="Unassembled WGS sequence"/>
</dbReference>
<dbReference type="EMBL" id="SXDP01000013">
    <property type="protein sequence ID" value="NEZ47792.1"/>
    <property type="molecule type" value="Genomic_DNA"/>
</dbReference>
<sequence length="116" mass="13770">MKIYTATLWLINDMEGKYYTKFIFELADGDYKVNGKYNEWTSVGKGWLTDKIPMSMIYEYSIGLPKVIQGFDHELTKDELIRLEQNMKNFMINGLEEEKDEFLKIYDKKVKAISFK</sequence>
<reference evidence="1 2" key="1">
    <citation type="submission" date="2019-04" db="EMBL/GenBank/DDBJ databases">
        <title>Genome sequencing of Clostridium botulinum Groups I-IV and Clostridium butyricum.</title>
        <authorList>
            <person name="Brunt J."/>
            <person name="Van Vliet A.H.M."/>
            <person name="Stringer S.C."/>
            <person name="Carter A.T."/>
            <person name="Peck M.W."/>
        </authorList>
    </citation>
    <scope>NUCLEOTIDE SEQUENCE [LARGE SCALE GENOMIC DNA]</scope>
    <source>
        <strain evidence="1 2">IFR 18/094</strain>
    </source>
</reference>
<name>A0A6M0RC87_9CLOT</name>
<protein>
    <submittedName>
        <fullName evidence="1">Uncharacterized protein</fullName>
    </submittedName>
</protein>